<reference evidence="2 3" key="1">
    <citation type="submission" date="2019-03" db="EMBL/GenBank/DDBJ databases">
        <title>Genomics of glacier-inhabiting Cryobacterium strains.</title>
        <authorList>
            <person name="Liu Q."/>
            <person name="Xin Y.-H."/>
        </authorList>
    </citation>
    <scope>NUCLEOTIDE SEQUENCE [LARGE SCALE GENOMIC DNA]</scope>
    <source>
        <strain evidence="2 3">MDB2-B</strain>
    </source>
</reference>
<accession>A0ABY2IC97</accession>
<name>A0ABY2IC97_9MICO</name>
<feature type="transmembrane region" description="Helical" evidence="1">
    <location>
        <begin position="35"/>
        <end position="52"/>
    </location>
</feature>
<comment type="caution">
    <text evidence="2">The sequence shown here is derived from an EMBL/GenBank/DDBJ whole genome shotgun (WGS) entry which is preliminary data.</text>
</comment>
<dbReference type="EMBL" id="SOFG01000018">
    <property type="protein sequence ID" value="TFB85244.1"/>
    <property type="molecule type" value="Genomic_DNA"/>
</dbReference>
<sequence length="150" mass="15976">MQHDEEFPIPAADAVAAARNAEDAMRRTARSIRPSLAIVGLAGGALTAAVLLPDPWTFVVAVSASLAIIASAVLFQRPGARRLVAQPGQHYAGRLILVGVMVLFPIAGILLGTFTEHSMVVVGLAIALPLIMITVPWWWERNLHLTVAGR</sequence>
<keyword evidence="1" id="KW-0472">Membrane</keyword>
<feature type="transmembrane region" description="Helical" evidence="1">
    <location>
        <begin position="58"/>
        <end position="75"/>
    </location>
</feature>
<proteinExistence type="predicted"/>
<keyword evidence="3" id="KW-1185">Reference proteome</keyword>
<feature type="transmembrane region" description="Helical" evidence="1">
    <location>
        <begin position="120"/>
        <end position="139"/>
    </location>
</feature>
<gene>
    <name evidence="2" type="ORF">E3O44_13725</name>
</gene>
<evidence type="ECO:0000313" key="2">
    <source>
        <dbReference type="EMBL" id="TFB85244.1"/>
    </source>
</evidence>
<keyword evidence="1" id="KW-1133">Transmembrane helix</keyword>
<evidence type="ECO:0008006" key="4">
    <source>
        <dbReference type="Google" id="ProtNLM"/>
    </source>
</evidence>
<keyword evidence="1" id="KW-0812">Transmembrane</keyword>
<feature type="transmembrane region" description="Helical" evidence="1">
    <location>
        <begin position="95"/>
        <end position="114"/>
    </location>
</feature>
<evidence type="ECO:0000313" key="3">
    <source>
        <dbReference type="Proteomes" id="UP000297608"/>
    </source>
</evidence>
<organism evidence="2 3">
    <name type="scientific">Cryobacterium algoricola</name>
    <dbReference type="NCBI Taxonomy" id="1259183"/>
    <lineage>
        <taxon>Bacteria</taxon>
        <taxon>Bacillati</taxon>
        <taxon>Actinomycetota</taxon>
        <taxon>Actinomycetes</taxon>
        <taxon>Micrococcales</taxon>
        <taxon>Microbacteriaceae</taxon>
        <taxon>Cryobacterium</taxon>
    </lineage>
</organism>
<evidence type="ECO:0000256" key="1">
    <source>
        <dbReference type="SAM" id="Phobius"/>
    </source>
</evidence>
<dbReference type="RefSeq" id="WP_134535346.1">
    <property type="nucleotide sequence ID" value="NZ_SOFG01000018.1"/>
</dbReference>
<dbReference type="Proteomes" id="UP000297608">
    <property type="component" value="Unassembled WGS sequence"/>
</dbReference>
<protein>
    <recommendedName>
        <fullName evidence="4">MFS transporter permease</fullName>
    </recommendedName>
</protein>